<dbReference type="EC" id="2.7.13.3" evidence="3"/>
<keyword evidence="16" id="KW-1185">Reference proteome</keyword>
<dbReference type="AlphaFoldDB" id="I7KVG2"/>
<evidence type="ECO:0000256" key="2">
    <source>
        <dbReference type="ARBA" id="ARBA00004651"/>
    </source>
</evidence>
<accession>I7KVG2</accession>
<dbReference type="GO" id="GO:0005886">
    <property type="term" value="C:plasma membrane"/>
    <property type="evidence" value="ECO:0007669"/>
    <property type="project" value="UniProtKB-SubCell"/>
</dbReference>
<dbReference type="EMBL" id="CAKP01000098">
    <property type="protein sequence ID" value="CCJ34009.1"/>
    <property type="molecule type" value="Genomic_DNA"/>
</dbReference>
<dbReference type="SMART" id="SM00387">
    <property type="entry name" value="HATPase_c"/>
    <property type="match status" value="1"/>
</dbReference>
<evidence type="ECO:0000256" key="1">
    <source>
        <dbReference type="ARBA" id="ARBA00000085"/>
    </source>
</evidence>
<keyword evidence="10 13" id="KW-1133">Transmembrane helix</keyword>
<dbReference type="RefSeq" id="WP_008909266.1">
    <property type="nucleotide sequence ID" value="NZ_CAKP01000098.1"/>
</dbReference>
<evidence type="ECO:0000256" key="5">
    <source>
        <dbReference type="ARBA" id="ARBA00022679"/>
    </source>
</evidence>
<dbReference type="Proteomes" id="UP000007652">
    <property type="component" value="Unassembled WGS sequence"/>
</dbReference>
<feature type="transmembrane region" description="Helical" evidence="13">
    <location>
        <begin position="165"/>
        <end position="184"/>
    </location>
</feature>
<evidence type="ECO:0000259" key="14">
    <source>
        <dbReference type="PROSITE" id="PS50109"/>
    </source>
</evidence>
<dbReference type="PRINTS" id="PR00344">
    <property type="entry name" value="BCTRLSENSOR"/>
</dbReference>
<gene>
    <name evidence="15" type="ORF">CAAU_1925</name>
</gene>
<evidence type="ECO:0000256" key="11">
    <source>
        <dbReference type="ARBA" id="ARBA00023012"/>
    </source>
</evidence>
<evidence type="ECO:0000313" key="15">
    <source>
        <dbReference type="EMBL" id="CCJ34009.1"/>
    </source>
</evidence>
<dbReference type="Pfam" id="PF07694">
    <property type="entry name" value="5TM-5TMR_LYT"/>
    <property type="match status" value="1"/>
</dbReference>
<dbReference type="SUPFAM" id="SSF55874">
    <property type="entry name" value="ATPase domain of HSP90 chaperone/DNA topoisomerase II/histidine kinase"/>
    <property type="match status" value="1"/>
</dbReference>
<evidence type="ECO:0000256" key="9">
    <source>
        <dbReference type="ARBA" id="ARBA00022840"/>
    </source>
</evidence>
<dbReference type="STRING" id="857293.CAAU_1925"/>
<dbReference type="PANTHER" id="PTHR34220:SF7">
    <property type="entry name" value="SENSOR HISTIDINE KINASE YPDA"/>
    <property type="match status" value="1"/>
</dbReference>
<keyword evidence="9" id="KW-0067">ATP-binding</keyword>
<dbReference type="Pfam" id="PF02518">
    <property type="entry name" value="HATPase_c"/>
    <property type="match status" value="1"/>
</dbReference>
<dbReference type="Pfam" id="PF06580">
    <property type="entry name" value="His_kinase"/>
    <property type="match status" value="1"/>
</dbReference>
<keyword evidence="8 15" id="KW-0418">Kinase</keyword>
<organism evidence="15 16">
    <name type="scientific">Caloramator australicus RC3</name>
    <dbReference type="NCBI Taxonomy" id="857293"/>
    <lineage>
        <taxon>Bacteria</taxon>
        <taxon>Bacillati</taxon>
        <taxon>Bacillota</taxon>
        <taxon>Clostridia</taxon>
        <taxon>Eubacteriales</taxon>
        <taxon>Clostridiaceae</taxon>
        <taxon>Caloramator</taxon>
    </lineage>
</organism>
<feature type="transmembrane region" description="Helical" evidence="13">
    <location>
        <begin position="70"/>
        <end position="92"/>
    </location>
</feature>
<evidence type="ECO:0000256" key="3">
    <source>
        <dbReference type="ARBA" id="ARBA00012438"/>
    </source>
</evidence>
<feature type="transmembrane region" description="Helical" evidence="13">
    <location>
        <begin position="133"/>
        <end position="159"/>
    </location>
</feature>
<dbReference type="GO" id="GO:0000155">
    <property type="term" value="F:phosphorelay sensor kinase activity"/>
    <property type="evidence" value="ECO:0007669"/>
    <property type="project" value="InterPro"/>
</dbReference>
<dbReference type="GO" id="GO:0005524">
    <property type="term" value="F:ATP binding"/>
    <property type="evidence" value="ECO:0007669"/>
    <property type="project" value="UniProtKB-KW"/>
</dbReference>
<keyword evidence="11" id="KW-0902">Two-component regulatory system</keyword>
<proteinExistence type="predicted"/>
<comment type="caution">
    <text evidence="15">The sequence shown here is derived from an EMBL/GenBank/DDBJ whole genome shotgun (WGS) entry which is preliminary data.</text>
</comment>
<dbReference type="PANTHER" id="PTHR34220">
    <property type="entry name" value="SENSOR HISTIDINE KINASE YPDA"/>
    <property type="match status" value="1"/>
</dbReference>
<reference evidence="15 16" key="1">
    <citation type="journal article" date="2011" name="J. Bacteriol.">
        <title>Draft genome sequence of Caloramator australicus strain RC3T, a thermoanaerobe from the Great Artesian Basin of Australia.</title>
        <authorList>
            <person name="Ogg C.D."/>
            <person name="Patel B.K.C."/>
        </authorList>
    </citation>
    <scope>NUCLEOTIDE SEQUENCE [LARGE SCALE GENOMIC DNA]</scope>
    <source>
        <strain evidence="15 16">RC3</strain>
    </source>
</reference>
<dbReference type="PROSITE" id="PS50109">
    <property type="entry name" value="HIS_KIN"/>
    <property type="match status" value="1"/>
</dbReference>
<dbReference type="GO" id="GO:0071555">
    <property type="term" value="P:cell wall organization"/>
    <property type="evidence" value="ECO:0007669"/>
    <property type="project" value="InterPro"/>
</dbReference>
<dbReference type="InterPro" id="IPR005467">
    <property type="entry name" value="His_kinase_dom"/>
</dbReference>
<name>I7KVG2_9CLOT</name>
<keyword evidence="7" id="KW-0547">Nucleotide-binding</keyword>
<dbReference type="InterPro" id="IPR036890">
    <property type="entry name" value="HATPase_C_sf"/>
</dbReference>
<evidence type="ECO:0000256" key="13">
    <source>
        <dbReference type="SAM" id="Phobius"/>
    </source>
</evidence>
<keyword evidence="4" id="KW-1003">Cell membrane</keyword>
<keyword evidence="6 13" id="KW-0812">Transmembrane</keyword>
<dbReference type="InterPro" id="IPR011620">
    <property type="entry name" value="Sig_transdc_His_kinase_LytS_TM"/>
</dbReference>
<dbReference type="InterPro" id="IPR004358">
    <property type="entry name" value="Sig_transdc_His_kin-like_C"/>
</dbReference>
<keyword evidence="5" id="KW-0808">Transferase</keyword>
<feature type="transmembrane region" description="Helical" evidence="13">
    <location>
        <begin position="98"/>
        <end position="121"/>
    </location>
</feature>
<dbReference type="Gene3D" id="3.30.565.10">
    <property type="entry name" value="Histidine kinase-like ATPase, C-terminal domain"/>
    <property type="match status" value="1"/>
</dbReference>
<protein>
    <recommendedName>
        <fullName evidence="3">histidine kinase</fullName>
        <ecNumber evidence="3">2.7.13.3</ecNumber>
    </recommendedName>
</protein>
<feature type="domain" description="Histidine kinase" evidence="14">
    <location>
        <begin position="442"/>
        <end position="540"/>
    </location>
</feature>
<keyword evidence="12 13" id="KW-0472">Membrane</keyword>
<sequence length="550" mass="61435">MLFITLFERMALVALAAYIFTHSPLFEKFFKKNLTVGDKVALIISFSLFSILGTYLGVRVTGGAIANIRPIGAIVAGYIGGPIVGAIVGAIAGGHRLLLGGFTGFACAIATIIEGLVGAYFRGKSHELSPFLGLLAGVVAETIQIFLVLLLAKPFYLALELEKEIGIPMIIINALGVAIFIDIIKTVRRHYNEIAAINALKSLNIAKQASVYLRRGLNKHTSLKIAEIIKFDGNFRGVLIGDKEKVLCYIGDELDVDTINMQVKDYFKKPVEKIIMLYNKDHVEIYFYFIPLIINDEIEGVLGIEVDSLDDHDKRFKEFLRELAELLAIQIEIYKLNKKVETAALSELKALRAQVHPHFLFNALNTIASFCRLDPIKARDLILDLSNYFRGTLKSEEFVTLNKELELIESYLNIEKARFGERIQIQYEIDEKLRDILIPQFILQPLVENAIKHGLTKKHDGGLVKIKVQDIKDKVFFEVSDTGIGIEKDRLKKVLKDSSGIGLKNINDRLKIYYGEGATLNIFSENGAGTKVSFEVPKEGVYAEDKLHNS</sequence>
<dbReference type="InterPro" id="IPR010559">
    <property type="entry name" value="Sig_transdc_His_kin_internal"/>
</dbReference>
<evidence type="ECO:0000256" key="8">
    <source>
        <dbReference type="ARBA" id="ARBA00022777"/>
    </source>
</evidence>
<dbReference type="InterPro" id="IPR050640">
    <property type="entry name" value="Bact_2-comp_sensor_kinase"/>
</dbReference>
<evidence type="ECO:0000256" key="6">
    <source>
        <dbReference type="ARBA" id="ARBA00022692"/>
    </source>
</evidence>
<dbReference type="OrthoDB" id="9809348at2"/>
<evidence type="ECO:0000256" key="10">
    <source>
        <dbReference type="ARBA" id="ARBA00022989"/>
    </source>
</evidence>
<comment type="subcellular location">
    <subcellularLocation>
        <location evidence="2">Cell membrane</location>
        <topology evidence="2">Multi-pass membrane protein</topology>
    </subcellularLocation>
</comment>
<evidence type="ECO:0000256" key="7">
    <source>
        <dbReference type="ARBA" id="ARBA00022741"/>
    </source>
</evidence>
<dbReference type="InterPro" id="IPR003594">
    <property type="entry name" value="HATPase_dom"/>
</dbReference>
<feature type="transmembrane region" description="Helical" evidence="13">
    <location>
        <begin position="40"/>
        <end position="58"/>
    </location>
</feature>
<evidence type="ECO:0000256" key="12">
    <source>
        <dbReference type="ARBA" id="ARBA00023136"/>
    </source>
</evidence>
<evidence type="ECO:0000313" key="16">
    <source>
        <dbReference type="Proteomes" id="UP000007652"/>
    </source>
</evidence>
<comment type="catalytic activity">
    <reaction evidence="1">
        <text>ATP + protein L-histidine = ADP + protein N-phospho-L-histidine.</text>
        <dbReference type="EC" id="2.7.13.3"/>
    </reaction>
</comment>
<dbReference type="eggNOG" id="COG3275">
    <property type="taxonomic scope" value="Bacteria"/>
</dbReference>
<evidence type="ECO:0000256" key="4">
    <source>
        <dbReference type="ARBA" id="ARBA00022475"/>
    </source>
</evidence>